<name>A0ABM8EA64_9HYPH</name>
<evidence type="ECO:0000256" key="1">
    <source>
        <dbReference type="SAM" id="MobiDB-lite"/>
    </source>
</evidence>
<evidence type="ECO:0008006" key="4">
    <source>
        <dbReference type="Google" id="ProtNLM"/>
    </source>
</evidence>
<evidence type="ECO:0000313" key="3">
    <source>
        <dbReference type="Proteomes" id="UP001317629"/>
    </source>
</evidence>
<feature type="compositionally biased region" description="Low complexity" evidence="1">
    <location>
        <begin position="82"/>
        <end position="104"/>
    </location>
</feature>
<dbReference type="RefSeq" id="WP_281928159.1">
    <property type="nucleotide sequence ID" value="NZ_AP027142.1"/>
</dbReference>
<gene>
    <name evidence="2" type="ORF">SS37A_24110</name>
</gene>
<dbReference type="EMBL" id="AP027142">
    <property type="protein sequence ID" value="BDV34882.1"/>
    <property type="molecule type" value="Genomic_DNA"/>
</dbReference>
<accession>A0ABM8EA64</accession>
<reference evidence="2 3" key="1">
    <citation type="journal article" date="2023" name="Int. J. Syst. Evol. Microbiol.">
        <title>Methylocystis iwaonis sp. nov., a type II methane-oxidizing bacterium from surface soil of a rice paddy field in Japan, and emended description of the genus Methylocystis (ex Whittenbury et al. 1970) Bowman et al. 1993.</title>
        <authorList>
            <person name="Kaise H."/>
            <person name="Sawadogo J.B."/>
            <person name="Alam M.S."/>
            <person name="Ueno C."/>
            <person name="Dianou D."/>
            <person name="Shinjo R."/>
            <person name="Asakawa S."/>
        </authorList>
    </citation>
    <scope>NUCLEOTIDE SEQUENCE [LARGE SCALE GENOMIC DNA]</scope>
    <source>
        <strain evidence="2 3">SS37A-Re</strain>
    </source>
</reference>
<organism evidence="2 3">
    <name type="scientific">Methylocystis iwaonis</name>
    <dbReference type="NCBI Taxonomy" id="2885079"/>
    <lineage>
        <taxon>Bacteria</taxon>
        <taxon>Pseudomonadati</taxon>
        <taxon>Pseudomonadota</taxon>
        <taxon>Alphaproteobacteria</taxon>
        <taxon>Hyphomicrobiales</taxon>
        <taxon>Methylocystaceae</taxon>
        <taxon>Methylocystis</taxon>
    </lineage>
</organism>
<feature type="region of interest" description="Disordered" evidence="1">
    <location>
        <begin position="1"/>
        <end position="33"/>
    </location>
</feature>
<sequence length="117" mass="12366">MADGTPKDFGRRAPPVVLQKPKTSKERPNPILPQRKRSLAVSLAVMGAVSLGGYGLYEWIESPHCEPDPNNPDQQICRHSNGSTSHSSRGWHWSSGSSASTHGVSFGGFGHSGSGGG</sequence>
<proteinExistence type="predicted"/>
<feature type="compositionally biased region" description="Basic and acidic residues" evidence="1">
    <location>
        <begin position="1"/>
        <end position="11"/>
    </location>
</feature>
<evidence type="ECO:0000313" key="2">
    <source>
        <dbReference type="EMBL" id="BDV34882.1"/>
    </source>
</evidence>
<feature type="region of interest" description="Disordered" evidence="1">
    <location>
        <begin position="66"/>
        <end position="117"/>
    </location>
</feature>
<dbReference type="Proteomes" id="UP001317629">
    <property type="component" value="Chromosome"/>
</dbReference>
<feature type="compositionally biased region" description="Gly residues" evidence="1">
    <location>
        <begin position="105"/>
        <end position="117"/>
    </location>
</feature>
<feature type="compositionally biased region" description="Polar residues" evidence="1">
    <location>
        <begin position="71"/>
        <end position="81"/>
    </location>
</feature>
<protein>
    <recommendedName>
        <fullName evidence="4">DUF1190 domain-containing protein</fullName>
    </recommendedName>
</protein>
<keyword evidence="3" id="KW-1185">Reference proteome</keyword>